<dbReference type="GO" id="GO:0003677">
    <property type="term" value="F:DNA binding"/>
    <property type="evidence" value="ECO:0007669"/>
    <property type="project" value="UniProtKB-KW"/>
</dbReference>
<evidence type="ECO:0000256" key="2">
    <source>
        <dbReference type="ARBA" id="ARBA00023125"/>
    </source>
</evidence>
<dbReference type="SUPFAM" id="SSF116734">
    <property type="entry name" value="DNA methylase specificity domain"/>
    <property type="match status" value="2"/>
</dbReference>
<dbReference type="eggNOG" id="COG0732">
    <property type="taxonomic scope" value="Bacteria"/>
</dbReference>
<gene>
    <name evidence="3" type="ORF">NB231_05120</name>
</gene>
<protein>
    <submittedName>
        <fullName evidence="3">Type I restriction-modification system specificity determinant XF2741</fullName>
    </submittedName>
</protein>
<dbReference type="AlphaFoldDB" id="A4BQA8"/>
<name>A4BQA8_9GAMM</name>
<evidence type="ECO:0000256" key="1">
    <source>
        <dbReference type="ARBA" id="ARBA00022747"/>
    </source>
</evidence>
<dbReference type="RefSeq" id="WP_005000280.1">
    <property type="nucleotide sequence ID" value="NZ_CH672427.1"/>
</dbReference>
<dbReference type="PANTHER" id="PTHR30408">
    <property type="entry name" value="TYPE-1 RESTRICTION ENZYME ECOKI SPECIFICITY PROTEIN"/>
    <property type="match status" value="1"/>
</dbReference>
<sequence length="421" mass="46518">MKVTEIVAFNPTTPLEKGKELPFIEMAALPISERDIPTFQYRVAGGSGSKFRNGDTLLAKITPCLENGKGGQVRGLPGDGVGHGSTEFIVMRARERSDEQFVYYLSRLPEFRKFAIQQMTGTSGRQRVNWQSLTNFDVADLDGELRESIGATLGVLDDKIELNRRMNETLEAMARAIFKDWFIDFGPTRAKAEGRAPYLAPDVWDLFAGTLDGEHKPARWLVRPASDLFEFNRRESLRKGSEAPYLDMAALPTIGPVPDAPSIREYKSGSKFRDGDTLFARITPCLENGKTAYVFGLGDEVIGAGSTEFIVIRSRPPLPLPASYVLARDPGFRAHAERSMTGTSGRQRVNAEALRQYPIVAPSDSRLWKALGDLIDPMMGGIIANALESRTLARTRDLLLPKLLTGEIRLRDAEKAVEAVA</sequence>
<keyword evidence="4" id="KW-1185">Reference proteome</keyword>
<accession>A4BQA8</accession>
<organism evidence="3 4">
    <name type="scientific">Nitrococcus mobilis Nb-231</name>
    <dbReference type="NCBI Taxonomy" id="314278"/>
    <lineage>
        <taxon>Bacteria</taxon>
        <taxon>Pseudomonadati</taxon>
        <taxon>Pseudomonadota</taxon>
        <taxon>Gammaproteobacteria</taxon>
        <taxon>Chromatiales</taxon>
        <taxon>Ectothiorhodospiraceae</taxon>
        <taxon>Nitrococcus</taxon>
    </lineage>
</organism>
<keyword evidence="2" id="KW-0238">DNA-binding</keyword>
<dbReference type="GO" id="GO:0009307">
    <property type="term" value="P:DNA restriction-modification system"/>
    <property type="evidence" value="ECO:0007669"/>
    <property type="project" value="UniProtKB-KW"/>
</dbReference>
<dbReference type="STRING" id="314278.NB231_05120"/>
<reference evidence="3 4" key="1">
    <citation type="submission" date="2006-02" db="EMBL/GenBank/DDBJ databases">
        <authorList>
            <person name="Waterbury J."/>
            <person name="Ferriera S."/>
            <person name="Johnson J."/>
            <person name="Kravitz S."/>
            <person name="Halpern A."/>
            <person name="Remington K."/>
            <person name="Beeson K."/>
            <person name="Tran B."/>
            <person name="Rogers Y.-H."/>
            <person name="Friedman R."/>
            <person name="Venter J.C."/>
        </authorList>
    </citation>
    <scope>NUCLEOTIDE SEQUENCE [LARGE SCALE GENOMIC DNA]</scope>
    <source>
        <strain evidence="3 4">Nb-231</strain>
    </source>
</reference>
<comment type="caution">
    <text evidence="3">The sequence shown here is derived from an EMBL/GenBank/DDBJ whole genome shotgun (WGS) entry which is preliminary data.</text>
</comment>
<dbReference type="InterPro" id="IPR044946">
    <property type="entry name" value="Restrct_endonuc_typeI_TRD_sf"/>
</dbReference>
<keyword evidence="1" id="KW-0680">Restriction system</keyword>
<dbReference type="EMBL" id="AAOF01000004">
    <property type="protein sequence ID" value="EAR22263.1"/>
    <property type="molecule type" value="Genomic_DNA"/>
</dbReference>
<dbReference type="PANTHER" id="PTHR30408:SF13">
    <property type="entry name" value="TYPE I RESTRICTION ENZYME HINDI SPECIFICITY SUBUNIT"/>
    <property type="match status" value="1"/>
</dbReference>
<evidence type="ECO:0000313" key="3">
    <source>
        <dbReference type="EMBL" id="EAR22263.1"/>
    </source>
</evidence>
<dbReference type="Gene3D" id="3.90.220.20">
    <property type="entry name" value="DNA methylase specificity domains"/>
    <property type="match status" value="2"/>
</dbReference>
<dbReference type="CDD" id="cd17260">
    <property type="entry name" value="RMtype1_S_EcoEI-TRD1-CR1_like"/>
    <property type="match status" value="2"/>
</dbReference>
<dbReference type="Proteomes" id="UP000003374">
    <property type="component" value="Unassembled WGS sequence"/>
</dbReference>
<evidence type="ECO:0000313" key="4">
    <source>
        <dbReference type="Proteomes" id="UP000003374"/>
    </source>
</evidence>
<proteinExistence type="predicted"/>
<dbReference type="HOGENOM" id="CLU_021095_2_1_6"/>
<dbReference type="InterPro" id="IPR052021">
    <property type="entry name" value="Type-I_RS_S_subunit"/>
</dbReference>